<evidence type="ECO:0000256" key="5">
    <source>
        <dbReference type="SAM" id="Phobius"/>
    </source>
</evidence>
<dbReference type="Proteomes" id="UP001623592">
    <property type="component" value="Unassembled WGS sequence"/>
</dbReference>
<dbReference type="InterPro" id="IPR050598">
    <property type="entry name" value="AminoAcid_Transporter"/>
</dbReference>
<organism evidence="6 7">
    <name type="scientific">Clostridium neuense</name>
    <dbReference type="NCBI Taxonomy" id="1728934"/>
    <lineage>
        <taxon>Bacteria</taxon>
        <taxon>Bacillati</taxon>
        <taxon>Bacillota</taxon>
        <taxon>Clostridia</taxon>
        <taxon>Eubacteriales</taxon>
        <taxon>Clostridiaceae</taxon>
        <taxon>Clostridium</taxon>
    </lineage>
</organism>
<reference evidence="6 7" key="1">
    <citation type="submission" date="2024-11" db="EMBL/GenBank/DDBJ databases">
        <authorList>
            <person name="Heng Y.C."/>
            <person name="Lim A.C.H."/>
            <person name="Lee J.K.Y."/>
            <person name="Kittelmann S."/>
        </authorList>
    </citation>
    <scope>NUCLEOTIDE SEQUENCE [LARGE SCALE GENOMIC DNA]</scope>
    <source>
        <strain evidence="6 7">WILCCON 0114</strain>
    </source>
</reference>
<evidence type="ECO:0000256" key="3">
    <source>
        <dbReference type="ARBA" id="ARBA00022989"/>
    </source>
</evidence>
<feature type="transmembrane region" description="Helical" evidence="5">
    <location>
        <begin position="49"/>
        <end position="71"/>
    </location>
</feature>
<keyword evidence="4 5" id="KW-0472">Membrane</keyword>
<name>A0ABW8TEP9_9CLOT</name>
<feature type="transmembrane region" description="Helical" evidence="5">
    <location>
        <begin position="279"/>
        <end position="302"/>
    </location>
</feature>
<evidence type="ECO:0000256" key="2">
    <source>
        <dbReference type="ARBA" id="ARBA00022692"/>
    </source>
</evidence>
<evidence type="ECO:0000313" key="6">
    <source>
        <dbReference type="EMBL" id="MFL0249419.1"/>
    </source>
</evidence>
<feature type="transmembrane region" description="Helical" evidence="5">
    <location>
        <begin position="127"/>
        <end position="145"/>
    </location>
</feature>
<accession>A0ABW8TEP9</accession>
<feature type="transmembrane region" description="Helical" evidence="5">
    <location>
        <begin position="197"/>
        <end position="218"/>
    </location>
</feature>
<comment type="caution">
    <text evidence="6">The sequence shown here is derived from an EMBL/GenBank/DDBJ whole genome shotgun (WGS) entry which is preliminary data.</text>
</comment>
<evidence type="ECO:0000256" key="4">
    <source>
        <dbReference type="ARBA" id="ARBA00023136"/>
    </source>
</evidence>
<comment type="subcellular location">
    <subcellularLocation>
        <location evidence="1">Membrane</location>
        <topology evidence="1">Multi-pass membrane protein</topology>
    </subcellularLocation>
</comment>
<feature type="transmembrane region" description="Helical" evidence="5">
    <location>
        <begin position="152"/>
        <end position="177"/>
    </location>
</feature>
<gene>
    <name evidence="6" type="ORF">ACJDT4_03220</name>
</gene>
<feature type="transmembrane region" description="Helical" evidence="5">
    <location>
        <begin position="230"/>
        <end position="254"/>
    </location>
</feature>
<feature type="transmembrane region" description="Helical" evidence="5">
    <location>
        <begin position="387"/>
        <end position="406"/>
    </location>
</feature>
<dbReference type="PANTHER" id="PTHR11785">
    <property type="entry name" value="AMINO ACID TRANSPORTER"/>
    <property type="match status" value="1"/>
</dbReference>
<dbReference type="Pfam" id="PF13520">
    <property type="entry name" value="AA_permease_2"/>
    <property type="match status" value="1"/>
</dbReference>
<keyword evidence="7" id="KW-1185">Reference proteome</keyword>
<feature type="transmembrane region" description="Helical" evidence="5">
    <location>
        <begin position="332"/>
        <end position="350"/>
    </location>
</feature>
<dbReference type="EMBL" id="JBJIAA010000002">
    <property type="protein sequence ID" value="MFL0249419.1"/>
    <property type="molecule type" value="Genomic_DNA"/>
</dbReference>
<dbReference type="PIRSF" id="PIRSF006060">
    <property type="entry name" value="AA_transporter"/>
    <property type="match status" value="1"/>
</dbReference>
<keyword evidence="2 5" id="KW-0812">Transmembrane</keyword>
<dbReference type="InterPro" id="IPR002293">
    <property type="entry name" value="AA/rel_permease1"/>
</dbReference>
<feature type="transmembrane region" description="Helical" evidence="5">
    <location>
        <begin position="92"/>
        <end position="121"/>
    </location>
</feature>
<evidence type="ECO:0000256" key="1">
    <source>
        <dbReference type="ARBA" id="ARBA00004141"/>
    </source>
</evidence>
<dbReference type="PANTHER" id="PTHR11785:SF512">
    <property type="entry name" value="SOBREMESA, ISOFORM B"/>
    <property type="match status" value="1"/>
</dbReference>
<dbReference type="RefSeq" id="WP_406786087.1">
    <property type="nucleotide sequence ID" value="NZ_JBJIAA010000002.1"/>
</dbReference>
<evidence type="ECO:0000313" key="7">
    <source>
        <dbReference type="Proteomes" id="UP001623592"/>
    </source>
</evidence>
<keyword evidence="3 5" id="KW-1133">Transmembrane helix</keyword>
<sequence>MGENVNLKRKLGVWAALAIAVGTTIGSGIFVSSSQVAGAAGTPKASIIAWIIGGLLIIPQMMVMAELATAYPENGSGYVYLKKAGSKPLAFLYGWATFWATDPPSISIMALAVVSYLAFFIPGMGGLTGKIVGVAIVILLTVLHYRSVKSGGFFQVLITAAKIVPFAIVIVLGLIYMKIGNLGYTPTQNAIPLGAGIWAGISATSWSYTGMSAVCYMSGEFKKPERTLPIALIGSSIIVTILYTLISVSIYGLMPFQSLIKSATPIADALKYIPGFSNIGSSFVAVAAIIVIIGSLSSCIMYQPRMEHAMAKDNLFFKVFGHTNERYETPDWSILLQVAYAIILIFTSNLVSLLGYFTLVLNIMNILVYGSIIFCRKKSDYKPTYKCPAWIIMMAISVFGSALMAWGTFKWAPIQGLLCALLVVATGLPAYFYWNNKNKKVINNNQVNQKL</sequence>
<protein>
    <submittedName>
        <fullName evidence="6">Amino acid permease</fullName>
    </submittedName>
</protein>
<proteinExistence type="predicted"/>
<dbReference type="Gene3D" id="1.20.1740.10">
    <property type="entry name" value="Amino acid/polyamine transporter I"/>
    <property type="match status" value="1"/>
</dbReference>
<feature type="transmembrane region" description="Helical" evidence="5">
    <location>
        <begin position="412"/>
        <end position="434"/>
    </location>
</feature>
<feature type="transmembrane region" description="Helical" evidence="5">
    <location>
        <begin position="356"/>
        <end position="375"/>
    </location>
</feature>